<organism evidence="2 3">
    <name type="scientific">Cyanobium gracile UHCC 0281</name>
    <dbReference type="NCBI Taxonomy" id="3110309"/>
    <lineage>
        <taxon>Bacteria</taxon>
        <taxon>Bacillati</taxon>
        <taxon>Cyanobacteriota</taxon>
        <taxon>Cyanophyceae</taxon>
        <taxon>Synechococcales</taxon>
        <taxon>Prochlorococcaceae</taxon>
        <taxon>Cyanobium</taxon>
    </lineage>
</organism>
<comment type="caution">
    <text evidence="2">The sequence shown here is derived from an EMBL/GenBank/DDBJ whole genome shotgun (WGS) entry which is preliminary data.</text>
</comment>
<dbReference type="Proteomes" id="UP001302329">
    <property type="component" value="Unassembled WGS sequence"/>
</dbReference>
<evidence type="ECO:0000313" key="2">
    <source>
        <dbReference type="EMBL" id="MEA5443348.1"/>
    </source>
</evidence>
<dbReference type="InterPro" id="IPR025272">
    <property type="entry name" value="SocA_Panacea"/>
</dbReference>
<evidence type="ECO:0000259" key="1">
    <source>
        <dbReference type="Pfam" id="PF13274"/>
    </source>
</evidence>
<dbReference type="Pfam" id="PF13274">
    <property type="entry name" value="SocA_Panacea"/>
    <property type="match status" value="1"/>
</dbReference>
<name>A0ABU5SXV7_9CYAN</name>
<feature type="domain" description="Antitoxin SocA-like Panacea" evidence="1">
    <location>
        <begin position="29"/>
        <end position="124"/>
    </location>
</feature>
<accession>A0ABU5SXV7</accession>
<evidence type="ECO:0000313" key="3">
    <source>
        <dbReference type="Proteomes" id="UP001302329"/>
    </source>
</evidence>
<proteinExistence type="predicted"/>
<reference evidence="2 3" key="1">
    <citation type="submission" date="2023-12" db="EMBL/GenBank/DDBJ databases">
        <title>Baltic Sea Cyanobacteria.</title>
        <authorList>
            <person name="Delbaje E."/>
            <person name="Fewer D.P."/>
            <person name="Shishido T.K."/>
        </authorList>
    </citation>
    <scope>NUCLEOTIDE SEQUENCE [LARGE SCALE GENOMIC DNA]</scope>
    <source>
        <strain evidence="2 3">UHCC 0281</strain>
    </source>
</reference>
<keyword evidence="3" id="KW-1185">Reference proteome</keyword>
<dbReference type="EMBL" id="JAYGHY010000046">
    <property type="protein sequence ID" value="MEA5443348.1"/>
    <property type="molecule type" value="Genomic_DNA"/>
</dbReference>
<gene>
    <name evidence="2" type="ORF">VB739_12355</name>
</gene>
<protein>
    <submittedName>
        <fullName evidence="2">Type II toxin-antitoxin system antitoxin SocA domain-containing protein</fullName>
    </submittedName>
</protein>
<sequence length="147" mass="16750">MGKYDAMTLAKWFVAYADADDADISNLKLQKLLYYAQGHFLACNGEPLFDDPIQAWSHGPVVPDVYHAFKKFRSGDVQLEESDDFTFDKVDNETTQFLLGVWDKYAKFSPWGLRNMTHSEPPWKDAFDGSHNVAIPIASIRSYFSSL</sequence>